<evidence type="ECO:0008006" key="2">
    <source>
        <dbReference type="Google" id="ProtNLM"/>
    </source>
</evidence>
<accession>A0A645ETH0</accession>
<dbReference type="InterPro" id="IPR028082">
    <property type="entry name" value="Peripla_BP_I"/>
</dbReference>
<dbReference type="AlphaFoldDB" id="A0A645ETH0"/>
<dbReference type="Gene3D" id="3.40.50.2300">
    <property type="match status" value="2"/>
</dbReference>
<evidence type="ECO:0000313" key="1">
    <source>
        <dbReference type="EMBL" id="MPN05325.1"/>
    </source>
</evidence>
<dbReference type="EMBL" id="VSSQ01051237">
    <property type="protein sequence ID" value="MPN05325.1"/>
    <property type="molecule type" value="Genomic_DNA"/>
</dbReference>
<name>A0A645ETH0_9ZZZZ</name>
<comment type="caution">
    <text evidence="1">The sequence shown here is derived from an EMBL/GenBank/DDBJ whole genome shotgun (WGS) entry which is preliminary data.</text>
</comment>
<reference evidence="1" key="1">
    <citation type="submission" date="2019-08" db="EMBL/GenBank/DDBJ databases">
        <authorList>
            <person name="Kucharzyk K."/>
            <person name="Murdoch R.W."/>
            <person name="Higgins S."/>
            <person name="Loffler F."/>
        </authorList>
    </citation>
    <scope>NUCLEOTIDE SEQUENCE</scope>
</reference>
<dbReference type="SUPFAM" id="SSF53822">
    <property type="entry name" value="Periplasmic binding protein-like I"/>
    <property type="match status" value="1"/>
</dbReference>
<proteinExistence type="predicted"/>
<gene>
    <name evidence="1" type="ORF">SDC9_152575</name>
</gene>
<sequence>MLLPVRAGKVPAGSDTLFAAFEHVIDDWVERCPGDSFQYYHVGSAAVPEMEEWERFCSDANRGLLAGAINLMTVPPLEVQRRLADFPYVVISLKREDMQHNSPDIEFDMAEMFRKQLELLISKGCRNIAVLLNDNMSIAKNLAILNIAEQCPVNCPRRWIQGMNLTHTRTLFYDNLLELMFSRDQEHVPDGLVVQNENFLPAVLNALGRLGIIPGEQVKIVSHGNLPVVRPQTAGVDYTYFRIDRVLAEAIGLLKRWKAGLLHDRRIDLLIPPSNDVTYR</sequence>
<organism evidence="1">
    <name type="scientific">bioreactor metagenome</name>
    <dbReference type="NCBI Taxonomy" id="1076179"/>
    <lineage>
        <taxon>unclassified sequences</taxon>
        <taxon>metagenomes</taxon>
        <taxon>ecological metagenomes</taxon>
    </lineage>
</organism>
<protein>
    <recommendedName>
        <fullName evidence="2">HTH-type transcriptional repressor PurR</fullName>
    </recommendedName>
</protein>